<dbReference type="InterPro" id="IPR013096">
    <property type="entry name" value="Cupin_2"/>
</dbReference>
<dbReference type="InterPro" id="IPR014710">
    <property type="entry name" value="RmlC-like_jellyroll"/>
</dbReference>
<comment type="caution">
    <text evidence="3">The sequence shown here is derived from an EMBL/GenBank/DDBJ whole genome shotgun (WGS) entry which is preliminary data.</text>
</comment>
<dbReference type="PANTHER" id="PTHR36448:SF2">
    <property type="entry name" value="CUPIN TYPE-1 DOMAIN-CONTAINING PROTEIN"/>
    <property type="match status" value="1"/>
</dbReference>
<keyword evidence="4" id="KW-1185">Reference proteome</keyword>
<organism evidence="3 4">
    <name type="scientific">Seminavis robusta</name>
    <dbReference type="NCBI Taxonomy" id="568900"/>
    <lineage>
        <taxon>Eukaryota</taxon>
        <taxon>Sar</taxon>
        <taxon>Stramenopiles</taxon>
        <taxon>Ochrophyta</taxon>
        <taxon>Bacillariophyta</taxon>
        <taxon>Bacillariophyceae</taxon>
        <taxon>Bacillariophycidae</taxon>
        <taxon>Naviculales</taxon>
        <taxon>Naviculaceae</taxon>
        <taxon>Seminavis</taxon>
    </lineage>
</organism>
<accession>A0A9N8ELA3</accession>
<dbReference type="AlphaFoldDB" id="A0A9N8ELA3"/>
<dbReference type="PANTHER" id="PTHR36448">
    <property type="entry name" value="BLR7373 PROTEIN"/>
    <property type="match status" value="1"/>
</dbReference>
<evidence type="ECO:0000313" key="3">
    <source>
        <dbReference type="EMBL" id="CAB9520595.1"/>
    </source>
</evidence>
<evidence type="ECO:0000256" key="1">
    <source>
        <dbReference type="SAM" id="SignalP"/>
    </source>
</evidence>
<reference evidence="3" key="1">
    <citation type="submission" date="2020-06" db="EMBL/GenBank/DDBJ databases">
        <authorList>
            <consortium name="Plant Systems Biology data submission"/>
        </authorList>
    </citation>
    <scope>NUCLEOTIDE SEQUENCE</scope>
    <source>
        <strain evidence="3">D6</strain>
    </source>
</reference>
<evidence type="ECO:0000313" key="4">
    <source>
        <dbReference type="Proteomes" id="UP001153069"/>
    </source>
</evidence>
<dbReference type="EMBL" id="CAICTM010001116">
    <property type="protein sequence ID" value="CAB9520595.1"/>
    <property type="molecule type" value="Genomic_DNA"/>
</dbReference>
<evidence type="ECO:0000259" key="2">
    <source>
        <dbReference type="Pfam" id="PF07883"/>
    </source>
</evidence>
<feature type="signal peptide" evidence="1">
    <location>
        <begin position="1"/>
        <end position="16"/>
    </location>
</feature>
<dbReference type="Gene3D" id="2.60.120.10">
    <property type="entry name" value="Jelly Rolls"/>
    <property type="match status" value="1"/>
</dbReference>
<dbReference type="Proteomes" id="UP001153069">
    <property type="component" value="Unassembled WGS sequence"/>
</dbReference>
<dbReference type="Pfam" id="PF07883">
    <property type="entry name" value="Cupin_2"/>
    <property type="match status" value="1"/>
</dbReference>
<sequence>MPGWLIVTSWVAAALSFLILPEQQALAYSATCWCKRGHHHQDPAHKMTRGPKSARKWGVVEPVLGAHGLFRVFFQDDGTFPNNPDHPVMMAKDAFRGSDQEARHLLQQAAWTSPWKWGIFPYHHYHSTAWELLLCVQGQADILLGGDVTGTMVTIHKGDVMLIPPGVVHKQMREQGGFALLGSYPKEGCSGPVDTVTKKPNQQERQNILDCVAPTFSPILEIDLMQFYQ</sequence>
<gene>
    <name evidence="3" type="ORF">SEMRO_1118_G243100.1</name>
</gene>
<proteinExistence type="predicted"/>
<dbReference type="OrthoDB" id="9976198at2759"/>
<dbReference type="InterPro" id="IPR047121">
    <property type="entry name" value="YjiB-like"/>
</dbReference>
<dbReference type="InterPro" id="IPR011051">
    <property type="entry name" value="RmlC_Cupin_sf"/>
</dbReference>
<keyword evidence="1" id="KW-0732">Signal</keyword>
<protein>
    <submittedName>
        <fullName evidence="3">Cupin domain</fullName>
    </submittedName>
</protein>
<feature type="domain" description="Cupin type-2" evidence="2">
    <location>
        <begin position="123"/>
        <end position="170"/>
    </location>
</feature>
<dbReference type="CDD" id="cd02219">
    <property type="entry name" value="cupin_YjlB-like"/>
    <property type="match status" value="1"/>
</dbReference>
<name>A0A9N8ELA3_9STRA</name>
<feature type="chain" id="PRO_5040439893" evidence="1">
    <location>
        <begin position="17"/>
        <end position="229"/>
    </location>
</feature>
<dbReference type="SUPFAM" id="SSF51182">
    <property type="entry name" value="RmlC-like cupins"/>
    <property type="match status" value="1"/>
</dbReference>